<dbReference type="AlphaFoldDB" id="A0A2J7ZPW7"/>
<evidence type="ECO:0000313" key="3">
    <source>
        <dbReference type="Proteomes" id="UP000236333"/>
    </source>
</evidence>
<dbReference type="EMBL" id="PGGS01000677">
    <property type="protein sequence ID" value="PNH02317.1"/>
    <property type="molecule type" value="Genomic_DNA"/>
</dbReference>
<dbReference type="Proteomes" id="UP000236333">
    <property type="component" value="Unassembled WGS sequence"/>
</dbReference>
<protein>
    <submittedName>
        <fullName evidence="2">Uncharacterized protein</fullName>
    </submittedName>
</protein>
<feature type="compositionally biased region" description="Low complexity" evidence="1">
    <location>
        <begin position="37"/>
        <end position="59"/>
    </location>
</feature>
<feature type="region of interest" description="Disordered" evidence="1">
    <location>
        <begin position="1"/>
        <end position="59"/>
    </location>
</feature>
<evidence type="ECO:0000256" key="1">
    <source>
        <dbReference type="SAM" id="MobiDB-lite"/>
    </source>
</evidence>
<accession>A0A2J7ZPW7</accession>
<feature type="non-terminal residue" evidence="2">
    <location>
        <position position="109"/>
    </location>
</feature>
<feature type="non-terminal residue" evidence="2">
    <location>
        <position position="1"/>
    </location>
</feature>
<keyword evidence="3" id="KW-1185">Reference proteome</keyword>
<comment type="caution">
    <text evidence="2">The sequence shown here is derived from an EMBL/GenBank/DDBJ whole genome shotgun (WGS) entry which is preliminary data.</text>
</comment>
<name>A0A2J7ZPW7_9CHLO</name>
<evidence type="ECO:0000313" key="2">
    <source>
        <dbReference type="EMBL" id="PNH02317.1"/>
    </source>
</evidence>
<proteinExistence type="predicted"/>
<feature type="region of interest" description="Disordered" evidence="1">
    <location>
        <begin position="74"/>
        <end position="96"/>
    </location>
</feature>
<sequence>TCSRLPRIPPVPGQDRQGGGRLLRGPARLLARPHRTAPQGRAQGRAGAQGRLSGGALPARRGRGAAAALAELGRAGQGAAAAGGGQRGRAERRPQGDGVLLLIHELRGA</sequence>
<gene>
    <name evidence="2" type="ORF">TSOC_011715</name>
</gene>
<reference evidence="2 3" key="1">
    <citation type="journal article" date="2017" name="Mol. Biol. Evol.">
        <title>The 4-celled Tetrabaena socialis nuclear genome reveals the essential components for genetic control of cell number at the origin of multicellularity in the volvocine lineage.</title>
        <authorList>
            <person name="Featherston J."/>
            <person name="Arakaki Y."/>
            <person name="Hanschen E.R."/>
            <person name="Ferris P.J."/>
            <person name="Michod R.E."/>
            <person name="Olson B.J.S.C."/>
            <person name="Nozaki H."/>
            <person name="Durand P.M."/>
        </authorList>
    </citation>
    <scope>NUCLEOTIDE SEQUENCE [LARGE SCALE GENOMIC DNA]</scope>
    <source>
        <strain evidence="2 3">NIES-571</strain>
    </source>
</reference>
<organism evidence="2 3">
    <name type="scientific">Tetrabaena socialis</name>
    <dbReference type="NCBI Taxonomy" id="47790"/>
    <lineage>
        <taxon>Eukaryota</taxon>
        <taxon>Viridiplantae</taxon>
        <taxon>Chlorophyta</taxon>
        <taxon>core chlorophytes</taxon>
        <taxon>Chlorophyceae</taxon>
        <taxon>CS clade</taxon>
        <taxon>Chlamydomonadales</taxon>
        <taxon>Tetrabaenaceae</taxon>
        <taxon>Tetrabaena</taxon>
    </lineage>
</organism>